<dbReference type="RefSeq" id="WP_110522851.1">
    <property type="nucleotide sequence ID" value="NZ_QKOE01000001.1"/>
</dbReference>
<dbReference type="EMBL" id="QKOE01000001">
    <property type="protein sequence ID" value="PZA18552.1"/>
    <property type="molecule type" value="Genomic_DNA"/>
</dbReference>
<accession>A0A323V0S4</accession>
<evidence type="ECO:0000256" key="2">
    <source>
        <dbReference type="ARBA" id="ARBA00023239"/>
    </source>
</evidence>
<evidence type="ECO:0000313" key="3">
    <source>
        <dbReference type="EMBL" id="PZA18552.1"/>
    </source>
</evidence>
<keyword evidence="2" id="KW-0456">Lyase</keyword>
<organism evidence="3 4">
    <name type="scientific">Parazoarcus communis SWub3 = DSM 12120</name>
    <dbReference type="NCBI Taxonomy" id="1121029"/>
    <lineage>
        <taxon>Bacteria</taxon>
        <taxon>Pseudomonadati</taxon>
        <taxon>Pseudomonadota</taxon>
        <taxon>Betaproteobacteria</taxon>
        <taxon>Rhodocyclales</taxon>
        <taxon>Zoogloeaceae</taxon>
        <taxon>Parazoarcus</taxon>
    </lineage>
</organism>
<dbReference type="Proteomes" id="UP000248259">
    <property type="component" value="Unassembled WGS sequence"/>
</dbReference>
<dbReference type="InterPro" id="IPR002762">
    <property type="entry name" value="CbiX-like"/>
</dbReference>
<dbReference type="Gene3D" id="3.40.50.1400">
    <property type="match status" value="1"/>
</dbReference>
<keyword evidence="4" id="KW-1185">Reference proteome</keyword>
<dbReference type="AlphaFoldDB" id="A0A323V0S4"/>
<evidence type="ECO:0000256" key="1">
    <source>
        <dbReference type="ARBA" id="ARBA00022723"/>
    </source>
</evidence>
<keyword evidence="1" id="KW-0479">Metal-binding</keyword>
<dbReference type="Pfam" id="PF01903">
    <property type="entry name" value="CbiX"/>
    <property type="match status" value="1"/>
</dbReference>
<name>A0A323V0S4_9RHOO</name>
<dbReference type="GO" id="GO:0016829">
    <property type="term" value="F:lyase activity"/>
    <property type="evidence" value="ECO:0007669"/>
    <property type="project" value="UniProtKB-KW"/>
</dbReference>
<dbReference type="CDD" id="cd03416">
    <property type="entry name" value="CbiX_SirB_N"/>
    <property type="match status" value="1"/>
</dbReference>
<dbReference type="PANTHER" id="PTHR33542">
    <property type="entry name" value="SIROHYDROCHLORIN FERROCHELATASE, CHLOROPLASTIC"/>
    <property type="match status" value="1"/>
</dbReference>
<dbReference type="GO" id="GO:0046872">
    <property type="term" value="F:metal ion binding"/>
    <property type="evidence" value="ECO:0007669"/>
    <property type="project" value="UniProtKB-KW"/>
</dbReference>
<dbReference type="PANTHER" id="PTHR33542:SF3">
    <property type="entry name" value="SIROHYDROCHLORIN FERROCHELATASE, CHLOROPLASTIC"/>
    <property type="match status" value="1"/>
</dbReference>
<comment type="caution">
    <text evidence="3">The sequence shown here is derived from an EMBL/GenBank/DDBJ whole genome shotgun (WGS) entry which is preliminary data.</text>
</comment>
<evidence type="ECO:0000313" key="4">
    <source>
        <dbReference type="Proteomes" id="UP000248259"/>
    </source>
</evidence>
<reference evidence="3 4" key="1">
    <citation type="submission" date="2018-06" db="EMBL/GenBank/DDBJ databases">
        <title>Azoarcus communis strain SWub3 genome.</title>
        <authorList>
            <person name="Zorraquino Salvo V."/>
            <person name="Toubiana D."/>
            <person name="Blumwald E."/>
        </authorList>
    </citation>
    <scope>NUCLEOTIDE SEQUENCE [LARGE SCALE GENOMIC DNA]</scope>
    <source>
        <strain evidence="3 4">SWub3</strain>
    </source>
</reference>
<dbReference type="SUPFAM" id="SSF53800">
    <property type="entry name" value="Chelatase"/>
    <property type="match status" value="1"/>
</dbReference>
<dbReference type="InterPro" id="IPR050963">
    <property type="entry name" value="Sirohydro_Cobaltochel/CbiX"/>
</dbReference>
<gene>
    <name evidence="3" type="ORF">DNK49_03240</name>
</gene>
<protein>
    <submittedName>
        <fullName evidence="3">Cobalamin biosynthesis protein CbiX</fullName>
    </submittedName>
</protein>
<proteinExistence type="predicted"/>
<sequence>MESANKPERRGVILFGHGARDPEWAGPMQRMRAHLLESDPGLAVELAFLEFMSPTLEQAVDTLAAAGATRLAVVPVFLAQGGHLKRDVPVLIDAARARHPACDIRLALAAGEAPGVVGAIAAYARDVLEAD</sequence>
<dbReference type="OrthoDB" id="9797895at2"/>